<name>A0A1G9TRR6_9EURY</name>
<keyword evidence="3" id="KW-1185">Reference proteome</keyword>
<feature type="transmembrane region" description="Helical" evidence="1">
    <location>
        <begin position="44"/>
        <end position="68"/>
    </location>
</feature>
<keyword evidence="1" id="KW-0812">Transmembrane</keyword>
<dbReference type="RefSeq" id="WP_089696995.1">
    <property type="nucleotide sequence ID" value="NZ_FNHL01000002.1"/>
</dbReference>
<evidence type="ECO:0000313" key="3">
    <source>
        <dbReference type="Proteomes" id="UP000199451"/>
    </source>
</evidence>
<organism evidence="2 3">
    <name type="scientific">Halogranum gelatinilyticum</name>
    <dbReference type="NCBI Taxonomy" id="660521"/>
    <lineage>
        <taxon>Archaea</taxon>
        <taxon>Methanobacteriati</taxon>
        <taxon>Methanobacteriota</taxon>
        <taxon>Stenosarchaea group</taxon>
        <taxon>Halobacteria</taxon>
        <taxon>Halobacteriales</taxon>
        <taxon>Haloferacaceae</taxon>
    </lineage>
</organism>
<feature type="transmembrane region" description="Helical" evidence="1">
    <location>
        <begin position="110"/>
        <end position="129"/>
    </location>
</feature>
<keyword evidence="1" id="KW-0472">Membrane</keyword>
<dbReference type="InterPro" id="IPR058336">
    <property type="entry name" value="VP3-like_halobact-type"/>
</dbReference>
<evidence type="ECO:0000313" key="2">
    <source>
        <dbReference type="EMBL" id="SDM50417.1"/>
    </source>
</evidence>
<feature type="transmembrane region" description="Helical" evidence="1">
    <location>
        <begin position="12"/>
        <end position="32"/>
    </location>
</feature>
<feature type="transmembrane region" description="Helical" evidence="1">
    <location>
        <begin position="80"/>
        <end position="98"/>
    </location>
</feature>
<dbReference type="Proteomes" id="UP000199451">
    <property type="component" value="Unassembled WGS sequence"/>
</dbReference>
<dbReference type="OrthoDB" id="330492at2157"/>
<gene>
    <name evidence="2" type="ORF">SAMN04487949_1884</name>
</gene>
<accession>A0A1G9TRR6</accession>
<dbReference type="EMBL" id="FNHL01000002">
    <property type="protein sequence ID" value="SDM50417.1"/>
    <property type="molecule type" value="Genomic_DNA"/>
</dbReference>
<dbReference type="STRING" id="660521.SAMN04487949_1884"/>
<dbReference type="AlphaFoldDB" id="A0A1G9TRR6"/>
<proteinExistence type="predicted"/>
<reference evidence="3" key="1">
    <citation type="submission" date="2016-10" db="EMBL/GenBank/DDBJ databases">
        <authorList>
            <person name="Varghese N."/>
            <person name="Submissions S."/>
        </authorList>
    </citation>
    <scope>NUCLEOTIDE SEQUENCE [LARGE SCALE GENOMIC DNA]</scope>
    <source>
        <strain evidence="3">CGMCC 1.10119</strain>
    </source>
</reference>
<protein>
    <submittedName>
        <fullName evidence="2">Uncharacterized protein</fullName>
    </submittedName>
</protein>
<sequence>MAENEIDPIDLAALILVPFMGAIALGTISLQVNLLTNFSFNDVVWSGSGVSISWASLLTLAGIAWIVVTNELDGSEYEQWQYGVIIVAFGIVPAYMFIPFVQDFVDSSDIISFVLVLVQSASAIFVSYVE</sequence>
<evidence type="ECO:0000256" key="1">
    <source>
        <dbReference type="SAM" id="Phobius"/>
    </source>
</evidence>
<keyword evidence="1" id="KW-1133">Transmembrane helix</keyword>
<dbReference type="Pfam" id="PF26064">
    <property type="entry name" value="DUF8023"/>
    <property type="match status" value="1"/>
</dbReference>